<dbReference type="SMART" id="SM00876">
    <property type="entry name" value="BATS"/>
    <property type="match status" value="1"/>
</dbReference>
<evidence type="ECO:0000256" key="6">
    <source>
        <dbReference type="ARBA" id="ARBA00034078"/>
    </source>
</evidence>
<feature type="binding site" evidence="7">
    <location>
        <position position="82"/>
    </location>
    <ligand>
        <name>[4Fe-4S] cluster</name>
        <dbReference type="ChEBI" id="CHEBI:49883"/>
        <note>4Fe-4S-S-AdoMet</note>
    </ligand>
</feature>
<dbReference type="GO" id="GO:0051539">
    <property type="term" value="F:4 iron, 4 sulfur cluster binding"/>
    <property type="evidence" value="ECO:0007669"/>
    <property type="project" value="UniProtKB-KW"/>
</dbReference>
<dbReference type="EC" id="2.8.1.6" evidence="10"/>
<keyword evidence="5 7" id="KW-0411">Iron-sulfur</keyword>
<dbReference type="PIRSF" id="PIRSF004762">
    <property type="entry name" value="CHP00423"/>
    <property type="match status" value="1"/>
</dbReference>
<dbReference type="STRING" id="56780.SYN_02134"/>
<dbReference type="InterPro" id="IPR024021">
    <property type="entry name" value="FeFe-hyd_HydE_rSAM"/>
</dbReference>
<dbReference type="InterPro" id="IPR007197">
    <property type="entry name" value="rSAM"/>
</dbReference>
<evidence type="ECO:0000256" key="7">
    <source>
        <dbReference type="PIRSR" id="PIRSR004762-1"/>
    </source>
</evidence>
<evidence type="ECO:0000256" key="8">
    <source>
        <dbReference type="PIRSR" id="PIRSR004762-2"/>
    </source>
</evidence>
<evidence type="ECO:0000256" key="4">
    <source>
        <dbReference type="ARBA" id="ARBA00023004"/>
    </source>
</evidence>
<feature type="domain" description="Radical SAM core" evidence="9">
    <location>
        <begin position="61"/>
        <end position="290"/>
    </location>
</feature>
<dbReference type="InterPro" id="IPR058240">
    <property type="entry name" value="rSAM_sf"/>
</dbReference>
<dbReference type="SFLD" id="SFLDG01280">
    <property type="entry name" value="HydE/PylB-like"/>
    <property type="match status" value="1"/>
</dbReference>
<dbReference type="PANTHER" id="PTHR43726">
    <property type="entry name" value="3-METHYLORNITHINE SYNTHASE"/>
    <property type="match status" value="1"/>
</dbReference>
<feature type="binding site" evidence="8">
    <location>
        <position position="193"/>
    </location>
    <ligand>
        <name>S-adenosyl-L-methionine</name>
        <dbReference type="ChEBI" id="CHEBI:59789"/>
    </ligand>
</feature>
<evidence type="ECO:0000313" key="11">
    <source>
        <dbReference type="Proteomes" id="UP000001933"/>
    </source>
</evidence>
<dbReference type="Proteomes" id="UP000001933">
    <property type="component" value="Chromosome"/>
</dbReference>
<accession>Q2LS92</accession>
<feature type="binding site" evidence="8">
    <location>
        <position position="244"/>
    </location>
    <ligand>
        <name>S-adenosyl-L-methionine</name>
        <dbReference type="ChEBI" id="CHEBI:59789"/>
    </ligand>
</feature>
<dbReference type="SMART" id="SM00729">
    <property type="entry name" value="Elp3"/>
    <property type="match status" value="1"/>
</dbReference>
<evidence type="ECO:0000259" key="9">
    <source>
        <dbReference type="PROSITE" id="PS51918"/>
    </source>
</evidence>
<dbReference type="SUPFAM" id="SSF102114">
    <property type="entry name" value="Radical SAM enzymes"/>
    <property type="match status" value="1"/>
</dbReference>
<dbReference type="SFLD" id="SFLDG01060">
    <property type="entry name" value="BATS_domain_containing"/>
    <property type="match status" value="1"/>
</dbReference>
<gene>
    <name evidence="10" type="ORF">SYN_02134</name>
</gene>
<dbReference type="SFLD" id="SFLDG01082">
    <property type="entry name" value="B12-binding_domain_containing"/>
    <property type="match status" value="1"/>
</dbReference>
<feature type="binding site" evidence="7">
    <location>
        <position position="75"/>
    </location>
    <ligand>
        <name>[4Fe-4S] cluster</name>
        <dbReference type="ChEBI" id="CHEBI:49883"/>
        <note>4Fe-4S-S-AdoMet</note>
    </ligand>
</feature>
<name>Q2LS92_SYNAS</name>
<keyword evidence="1 7" id="KW-0004">4Fe-4S</keyword>
<dbReference type="SFLD" id="SFLDS00029">
    <property type="entry name" value="Radical_SAM"/>
    <property type="match status" value="1"/>
</dbReference>
<protein>
    <submittedName>
        <fullName evidence="10">Biotin synthase</fullName>
        <ecNumber evidence="10">2.8.1.6</ecNumber>
    </submittedName>
</protein>
<dbReference type="GO" id="GO:0004076">
    <property type="term" value="F:biotin synthase activity"/>
    <property type="evidence" value="ECO:0007669"/>
    <property type="project" value="UniProtKB-EC"/>
</dbReference>
<dbReference type="RefSeq" id="WP_011416986.1">
    <property type="nucleotide sequence ID" value="NC_007759.1"/>
</dbReference>
<dbReference type="InterPro" id="IPR013785">
    <property type="entry name" value="Aldolase_TIM"/>
</dbReference>
<dbReference type="GO" id="GO:0042364">
    <property type="term" value="P:water-soluble vitamin biosynthetic process"/>
    <property type="evidence" value="ECO:0007669"/>
    <property type="project" value="UniProtKB-ARBA"/>
</dbReference>
<keyword evidence="3" id="KW-0479">Metal-binding</keyword>
<dbReference type="GO" id="GO:0044272">
    <property type="term" value="P:sulfur compound biosynthetic process"/>
    <property type="evidence" value="ECO:0007669"/>
    <property type="project" value="UniProtKB-ARBA"/>
</dbReference>
<dbReference type="AlphaFoldDB" id="Q2LS92"/>
<reference evidence="10 11" key="1">
    <citation type="journal article" date="2007" name="Proc. Natl. Acad. Sci. U.S.A.">
        <title>The genome of Syntrophus aciditrophicus: life at the thermodynamic limit of microbial growth.</title>
        <authorList>
            <person name="McInerney M.J."/>
            <person name="Rohlin L."/>
            <person name="Mouttaki H."/>
            <person name="Kim U."/>
            <person name="Krupp R.S."/>
            <person name="Rios-Hernandez L."/>
            <person name="Sieber J."/>
            <person name="Struchtemeyer C.G."/>
            <person name="Bhattacharyya A."/>
            <person name="Campbell J.W."/>
            <person name="Gunsalus R.P."/>
        </authorList>
    </citation>
    <scope>NUCLEOTIDE SEQUENCE [LARGE SCALE GENOMIC DNA]</scope>
    <source>
        <strain evidence="10 11">SB</strain>
    </source>
</reference>
<sequence>MPRQAAPMTAPGKITDCLERLKGSGLPQRDDLIALLSCADEKELKPLFLAADARRKAAVGDVVHLRGIVEFSNYCERNCLYCGLRRVNRQLKRYRMSNREILEAAFAVKAAKIPTLVLQSGEDSFYTTEKLCSLIQSIKAETGLVVTLSLGERPRNDYHAFREAGADRYLLKHETASPSLYGRLHPDSRQENRLQCLKWLKELRYETGAGIMVGLPGQDAAVLADDILLISSLKADMAGIGPFLPHPQTPLAACPSGMVLPVLTVLALVRLACPTINLPATTALSVLHPEGRKKALAVGANVVMPDFTPPAYRRLYDLYPGRTAGSEDTELIMETLKKEIICCGRTLQVTT</sequence>
<evidence type="ECO:0000256" key="2">
    <source>
        <dbReference type="ARBA" id="ARBA00022691"/>
    </source>
</evidence>
<dbReference type="Gene3D" id="3.20.20.70">
    <property type="entry name" value="Aldolase class I"/>
    <property type="match status" value="1"/>
</dbReference>
<dbReference type="InParanoid" id="Q2LS92"/>
<keyword evidence="4 7" id="KW-0408">Iron</keyword>
<dbReference type="NCBIfam" id="TIGR03956">
    <property type="entry name" value="rSAM_HydE"/>
    <property type="match status" value="1"/>
</dbReference>
<keyword evidence="2 7" id="KW-0949">S-adenosyl-L-methionine</keyword>
<dbReference type="KEGG" id="sat:SYN_02134"/>
<dbReference type="PROSITE" id="PS51918">
    <property type="entry name" value="RADICAL_SAM"/>
    <property type="match status" value="1"/>
</dbReference>
<feature type="binding site" evidence="8">
    <location>
        <position position="149"/>
    </location>
    <ligand>
        <name>(3R)-3-methyl-D-ornithine</name>
        <dbReference type="ChEBI" id="CHEBI:64642"/>
    </ligand>
</feature>
<dbReference type="CDD" id="cd01335">
    <property type="entry name" value="Radical_SAM"/>
    <property type="match status" value="1"/>
</dbReference>
<keyword evidence="10" id="KW-0808">Transferase</keyword>
<comment type="cofactor">
    <cofactor evidence="7">
        <name>[4Fe-4S] cluster</name>
        <dbReference type="ChEBI" id="CHEBI:49883"/>
    </cofactor>
    <text evidence="7">Binds 1 [4Fe-4S] cluster. The cluster is coordinated with 3 cysteines and an exchangeable S-adenosyl-L-methionine.</text>
</comment>
<evidence type="ECO:0000313" key="10">
    <source>
        <dbReference type="EMBL" id="ABC76955.1"/>
    </source>
</evidence>
<comment type="cofactor">
    <cofactor evidence="6">
        <name>[2Fe-2S] cluster</name>
        <dbReference type="ChEBI" id="CHEBI:190135"/>
    </cofactor>
</comment>
<dbReference type="PANTHER" id="PTHR43726:SF1">
    <property type="entry name" value="BIOTIN SYNTHASE"/>
    <property type="match status" value="1"/>
</dbReference>
<organism evidence="10 11">
    <name type="scientific">Syntrophus aciditrophicus (strain SB)</name>
    <dbReference type="NCBI Taxonomy" id="56780"/>
    <lineage>
        <taxon>Bacteria</taxon>
        <taxon>Pseudomonadati</taxon>
        <taxon>Thermodesulfobacteriota</taxon>
        <taxon>Syntrophia</taxon>
        <taxon>Syntrophales</taxon>
        <taxon>Syntrophaceae</taxon>
        <taxon>Syntrophus</taxon>
    </lineage>
</organism>
<feature type="binding site" evidence="7">
    <location>
        <position position="79"/>
    </location>
    <ligand>
        <name>[4Fe-4S] cluster</name>
        <dbReference type="ChEBI" id="CHEBI:49883"/>
        <note>4Fe-4S-S-AdoMet</note>
    </ligand>
</feature>
<dbReference type="SFLD" id="SFLDF00348">
    <property type="entry name" value="FeFe_hydrogenase_maturase_(Hyd"/>
    <property type="match status" value="1"/>
</dbReference>
<dbReference type="HOGENOM" id="CLU_033172_0_1_7"/>
<evidence type="ECO:0000256" key="3">
    <source>
        <dbReference type="ARBA" id="ARBA00022723"/>
    </source>
</evidence>
<dbReference type="InterPro" id="IPR034422">
    <property type="entry name" value="HydE/PylB-like"/>
</dbReference>
<dbReference type="eggNOG" id="COG0502">
    <property type="taxonomic scope" value="Bacteria"/>
</dbReference>
<proteinExistence type="predicted"/>
<dbReference type="InterPro" id="IPR010722">
    <property type="entry name" value="BATS_dom"/>
</dbReference>
<dbReference type="GO" id="GO:0046872">
    <property type="term" value="F:metal ion binding"/>
    <property type="evidence" value="ECO:0007669"/>
    <property type="project" value="UniProtKB-KW"/>
</dbReference>
<dbReference type="EMBL" id="CP000252">
    <property type="protein sequence ID" value="ABC76955.1"/>
    <property type="molecule type" value="Genomic_DNA"/>
</dbReference>
<dbReference type="InterPro" id="IPR006638">
    <property type="entry name" value="Elp3/MiaA/NifB-like_rSAM"/>
</dbReference>
<keyword evidence="11" id="KW-1185">Reference proteome</keyword>
<evidence type="ECO:0000256" key="1">
    <source>
        <dbReference type="ARBA" id="ARBA00022485"/>
    </source>
</evidence>
<evidence type="ECO:0000256" key="5">
    <source>
        <dbReference type="ARBA" id="ARBA00023014"/>
    </source>
</evidence>
<dbReference type="Pfam" id="PF04055">
    <property type="entry name" value="Radical_SAM"/>
    <property type="match status" value="1"/>
</dbReference>
<feature type="binding site" evidence="8">
    <location>
        <position position="174"/>
    </location>
    <ligand>
        <name>S-adenosyl-L-methionine</name>
        <dbReference type="ChEBI" id="CHEBI:59789"/>
    </ligand>
</feature>